<comment type="caution">
    <text evidence="2">The sequence shown here is derived from an EMBL/GenBank/DDBJ whole genome shotgun (WGS) entry which is preliminary data.</text>
</comment>
<reference evidence="2 3" key="1">
    <citation type="submission" date="2019-01" db="EMBL/GenBank/DDBJ databases">
        <title>Sequencing of cultivated peanut Arachis hypogaea provides insights into genome evolution and oil improvement.</title>
        <authorList>
            <person name="Chen X."/>
        </authorList>
    </citation>
    <scope>NUCLEOTIDE SEQUENCE [LARGE SCALE GENOMIC DNA]</scope>
    <source>
        <strain evidence="3">cv. Fuhuasheng</strain>
        <tissue evidence="2">Leaves</tissue>
    </source>
</reference>
<proteinExistence type="predicted"/>
<sequence>MVTRRWILCRLSSDWRIVRTGHPLLTGAVVCTYIMRWNDVSTEFGITTHVGDADSYRSRMFGRVRSGGGSSGKNIGTRRRSATIPVSKNGSYTSQN</sequence>
<gene>
    <name evidence="2" type="ORF">Ahy_A07g036626</name>
</gene>
<keyword evidence="3" id="KW-1185">Reference proteome</keyword>
<organism evidence="2 3">
    <name type="scientific">Arachis hypogaea</name>
    <name type="common">Peanut</name>
    <dbReference type="NCBI Taxonomy" id="3818"/>
    <lineage>
        <taxon>Eukaryota</taxon>
        <taxon>Viridiplantae</taxon>
        <taxon>Streptophyta</taxon>
        <taxon>Embryophyta</taxon>
        <taxon>Tracheophyta</taxon>
        <taxon>Spermatophyta</taxon>
        <taxon>Magnoliopsida</taxon>
        <taxon>eudicotyledons</taxon>
        <taxon>Gunneridae</taxon>
        <taxon>Pentapetalae</taxon>
        <taxon>rosids</taxon>
        <taxon>fabids</taxon>
        <taxon>Fabales</taxon>
        <taxon>Fabaceae</taxon>
        <taxon>Papilionoideae</taxon>
        <taxon>50 kb inversion clade</taxon>
        <taxon>dalbergioids sensu lato</taxon>
        <taxon>Dalbergieae</taxon>
        <taxon>Pterocarpus clade</taxon>
        <taxon>Arachis</taxon>
    </lineage>
</organism>
<dbReference type="Proteomes" id="UP000289738">
    <property type="component" value="Chromosome A07"/>
</dbReference>
<feature type="region of interest" description="Disordered" evidence="1">
    <location>
        <begin position="64"/>
        <end position="96"/>
    </location>
</feature>
<dbReference type="EMBL" id="SDMP01000007">
    <property type="protein sequence ID" value="RYR50071.1"/>
    <property type="molecule type" value="Genomic_DNA"/>
</dbReference>
<evidence type="ECO:0000256" key="1">
    <source>
        <dbReference type="SAM" id="MobiDB-lite"/>
    </source>
</evidence>
<dbReference type="AlphaFoldDB" id="A0A445CGM1"/>
<evidence type="ECO:0000313" key="2">
    <source>
        <dbReference type="EMBL" id="RYR50071.1"/>
    </source>
</evidence>
<evidence type="ECO:0000313" key="3">
    <source>
        <dbReference type="Proteomes" id="UP000289738"/>
    </source>
</evidence>
<feature type="compositionally biased region" description="Polar residues" evidence="1">
    <location>
        <begin position="84"/>
        <end position="96"/>
    </location>
</feature>
<name>A0A445CGM1_ARAHY</name>
<protein>
    <submittedName>
        <fullName evidence="2">Uncharacterized protein</fullName>
    </submittedName>
</protein>
<accession>A0A445CGM1</accession>